<name>A0A5C5UXN3_9BACT</name>
<evidence type="ECO:0000313" key="2">
    <source>
        <dbReference type="EMBL" id="TWT30403.1"/>
    </source>
</evidence>
<protein>
    <submittedName>
        <fullName evidence="2">Uncharacterized protein</fullName>
    </submittedName>
</protein>
<keyword evidence="3" id="KW-1185">Reference proteome</keyword>
<keyword evidence="1" id="KW-1133">Transmembrane helix</keyword>
<comment type="caution">
    <text evidence="2">The sequence shown here is derived from an EMBL/GenBank/DDBJ whole genome shotgun (WGS) entry which is preliminary data.</text>
</comment>
<gene>
    <name evidence="2" type="ORF">KOR34_49620</name>
</gene>
<keyword evidence="1" id="KW-0472">Membrane</keyword>
<dbReference type="EMBL" id="SIHJ01000005">
    <property type="protein sequence ID" value="TWT30403.1"/>
    <property type="molecule type" value="Genomic_DNA"/>
</dbReference>
<evidence type="ECO:0000256" key="1">
    <source>
        <dbReference type="SAM" id="Phobius"/>
    </source>
</evidence>
<reference evidence="2 3" key="1">
    <citation type="submission" date="2019-02" db="EMBL/GenBank/DDBJ databases">
        <title>Deep-cultivation of Planctomycetes and their phenomic and genomic characterization uncovers novel biology.</title>
        <authorList>
            <person name="Wiegand S."/>
            <person name="Jogler M."/>
            <person name="Boedeker C."/>
            <person name="Pinto D."/>
            <person name="Vollmers J."/>
            <person name="Rivas-Marin E."/>
            <person name="Kohn T."/>
            <person name="Peeters S.H."/>
            <person name="Heuer A."/>
            <person name="Rast P."/>
            <person name="Oberbeckmann S."/>
            <person name="Bunk B."/>
            <person name="Jeske O."/>
            <person name="Meyerdierks A."/>
            <person name="Storesund J.E."/>
            <person name="Kallscheuer N."/>
            <person name="Luecker S."/>
            <person name="Lage O.M."/>
            <person name="Pohl T."/>
            <person name="Merkel B.J."/>
            <person name="Hornburger P."/>
            <person name="Mueller R.-W."/>
            <person name="Bruemmer F."/>
            <person name="Labrenz M."/>
            <person name="Spormann A.M."/>
            <person name="Op Den Camp H."/>
            <person name="Overmann J."/>
            <person name="Amann R."/>
            <person name="Jetten M.S.M."/>
            <person name="Mascher T."/>
            <person name="Medema M.H."/>
            <person name="Devos D.P."/>
            <person name="Kaster A.-K."/>
            <person name="Ovreas L."/>
            <person name="Rohde M."/>
            <person name="Galperin M.Y."/>
            <person name="Jogler C."/>
        </authorList>
    </citation>
    <scope>NUCLEOTIDE SEQUENCE [LARGE SCALE GENOMIC DNA]</scope>
    <source>
        <strain evidence="2 3">KOR34</strain>
    </source>
</reference>
<sequence>MPEETQSKPPRPPHQTPLVIKLVAVVIVAPFLFMVLRLFAMLGVGMLLAGVPLIEAETGKEVADWLSSLIGLGLSGCLLWHVWKM</sequence>
<feature type="transmembrane region" description="Helical" evidence="1">
    <location>
        <begin position="62"/>
        <end position="83"/>
    </location>
</feature>
<proteinExistence type="predicted"/>
<feature type="transmembrane region" description="Helical" evidence="1">
    <location>
        <begin position="20"/>
        <end position="50"/>
    </location>
</feature>
<keyword evidence="1" id="KW-0812">Transmembrane</keyword>
<dbReference type="AlphaFoldDB" id="A0A5C5UXN3"/>
<organism evidence="2 3">
    <name type="scientific">Posidoniimonas corsicana</name>
    <dbReference type="NCBI Taxonomy" id="1938618"/>
    <lineage>
        <taxon>Bacteria</taxon>
        <taxon>Pseudomonadati</taxon>
        <taxon>Planctomycetota</taxon>
        <taxon>Planctomycetia</taxon>
        <taxon>Pirellulales</taxon>
        <taxon>Lacipirellulaceae</taxon>
        <taxon>Posidoniimonas</taxon>
    </lineage>
</organism>
<evidence type="ECO:0000313" key="3">
    <source>
        <dbReference type="Proteomes" id="UP000316714"/>
    </source>
</evidence>
<accession>A0A5C5UXN3</accession>
<dbReference type="Proteomes" id="UP000316714">
    <property type="component" value="Unassembled WGS sequence"/>
</dbReference>